<evidence type="ECO:0000313" key="11">
    <source>
        <dbReference type="EMBL" id="GIY24486.1"/>
    </source>
</evidence>
<keyword evidence="12" id="KW-1185">Reference proteome</keyword>
<dbReference type="InterPro" id="IPR000649">
    <property type="entry name" value="IF-2B-related"/>
</dbReference>
<sequence length="783" mass="87540">MSETQHKKKNKKKKKSGKKPTTEVNSSSEAKSICENNTENGTFSINKILPQEVGMTTVFKDVEVTLTHSADANGIVKESSKKKKKKKKKSKQISTEVVQETNSSEVDNHNNYIKFNEDHIELVNHPEISVTLSKNIDNPVKELSKTKEKVSISSDQKEQPEASVSSSTSKKKKKKKKKKKDTVDNNSLPPEPTPESSEISSKSPTYMKVPVDTDSCVLVVTHESFSNNNNSAASSETTTTNNNPTVLIRNKERFEDSKGIALLNPKILPEPSVSIFPVVSNQNKPSEKIDNINMDSNLQKVNELVKKDINTNDPSDQTENITTNIEGSSLSKAQLKAERRAKQEAQRAAKLAKKNENNASNIEAAVKTSSEIKEKGKISSEIKEKEKTSSETKEKEKTSSETKEKDKTPEKNILEKDESTENKSVSKIISGKVTRKFQIFSHLPPFKDVSELLENVNWKIHPAIIELGFHYNKGILCGSNSRCVGFLAAFRDVVRDYKTPPNKEFSRDLESKLKMYLDFLNSCRPLSASITSAVRFLKYQINHIPKDMSEEEAKKNLCISINNFVREEILLAKEAICISASAKIVNGDNILVFAYSSLVKDVLCKAHDQDKSFHVTVVDDGPKFEGQEMLRRLLKHGIQCSYTSIHAVSCVMKNISKVIFGAHALLLNGSVMSRLGCKQIALVASSYSVPIFVCCETYKFCDRALSDSFVHNELGRPEDLIETRLNKNGCLKNWKSLPLLQMYNILYDVTPSDFISFVVTEKGFFPCDSVAVVLRVRYASLQG</sequence>
<evidence type="ECO:0000256" key="8">
    <source>
        <dbReference type="ARBA" id="ARBA00046432"/>
    </source>
</evidence>
<dbReference type="SUPFAM" id="SSF100950">
    <property type="entry name" value="NagB/RpiA/CoA transferase-like"/>
    <property type="match status" value="1"/>
</dbReference>
<comment type="similarity">
    <text evidence="2 9">Belongs to the eIF-2B alpha/beta/delta subunits family.</text>
</comment>
<evidence type="ECO:0000256" key="2">
    <source>
        <dbReference type="ARBA" id="ARBA00007251"/>
    </source>
</evidence>
<feature type="region of interest" description="Disordered" evidence="10">
    <location>
        <begin position="147"/>
        <end position="207"/>
    </location>
</feature>
<dbReference type="Pfam" id="PF01008">
    <property type="entry name" value="IF-2B"/>
    <property type="match status" value="1"/>
</dbReference>
<dbReference type="InterPro" id="IPR037171">
    <property type="entry name" value="NagB/RpiA_transferase-like"/>
</dbReference>
<evidence type="ECO:0000256" key="1">
    <source>
        <dbReference type="ARBA" id="ARBA00004514"/>
    </source>
</evidence>
<keyword evidence="4 11" id="KW-0396">Initiation factor</keyword>
<feature type="compositionally biased region" description="Polar residues" evidence="10">
    <location>
        <begin position="92"/>
        <end position="107"/>
    </location>
</feature>
<comment type="caution">
    <text evidence="11">The sequence shown here is derived from an EMBL/GenBank/DDBJ whole genome shotgun (WGS) entry which is preliminary data.</text>
</comment>
<feature type="region of interest" description="Disordered" evidence="10">
    <location>
        <begin position="69"/>
        <end position="107"/>
    </location>
</feature>
<dbReference type="Gene3D" id="3.40.50.10470">
    <property type="entry name" value="Translation initiation factor eif-2b, domain 2"/>
    <property type="match status" value="1"/>
</dbReference>
<feature type="region of interest" description="Disordered" evidence="10">
    <location>
        <begin position="309"/>
        <end position="332"/>
    </location>
</feature>
<gene>
    <name evidence="11" type="primary">EIF2B4</name>
    <name evidence="11" type="ORF">CEXT_702011</name>
</gene>
<feature type="compositionally biased region" description="Basic and acidic residues" evidence="10">
    <location>
        <begin position="147"/>
        <end position="160"/>
    </location>
</feature>
<protein>
    <recommendedName>
        <fullName evidence="6">Translation initiation factor eIF2B subunit delta</fullName>
    </recommendedName>
    <alternativeName>
        <fullName evidence="7">eIF2B GDP-GTP exchange factor subunit delta</fullName>
    </alternativeName>
</protein>
<comment type="subcellular location">
    <subcellularLocation>
        <location evidence="1">Cytoplasm</location>
        <location evidence="1">Cytosol</location>
    </subcellularLocation>
</comment>
<feature type="region of interest" description="Disordered" evidence="10">
    <location>
        <begin position="1"/>
        <end position="43"/>
    </location>
</feature>
<organism evidence="11 12">
    <name type="scientific">Caerostris extrusa</name>
    <name type="common">Bark spider</name>
    <name type="synonym">Caerostris bankana</name>
    <dbReference type="NCBI Taxonomy" id="172846"/>
    <lineage>
        <taxon>Eukaryota</taxon>
        <taxon>Metazoa</taxon>
        <taxon>Ecdysozoa</taxon>
        <taxon>Arthropoda</taxon>
        <taxon>Chelicerata</taxon>
        <taxon>Arachnida</taxon>
        <taxon>Araneae</taxon>
        <taxon>Araneomorphae</taxon>
        <taxon>Entelegynae</taxon>
        <taxon>Araneoidea</taxon>
        <taxon>Araneidae</taxon>
        <taxon>Caerostris</taxon>
    </lineage>
</organism>
<evidence type="ECO:0000256" key="6">
    <source>
        <dbReference type="ARBA" id="ARBA00044147"/>
    </source>
</evidence>
<dbReference type="AlphaFoldDB" id="A0AAV4RUH6"/>
<evidence type="ECO:0000256" key="10">
    <source>
        <dbReference type="SAM" id="MobiDB-lite"/>
    </source>
</evidence>
<evidence type="ECO:0000256" key="4">
    <source>
        <dbReference type="ARBA" id="ARBA00022540"/>
    </source>
</evidence>
<dbReference type="GO" id="GO:0003743">
    <property type="term" value="F:translation initiation factor activity"/>
    <property type="evidence" value="ECO:0007669"/>
    <property type="project" value="UniProtKB-KW"/>
</dbReference>
<dbReference type="InterPro" id="IPR042529">
    <property type="entry name" value="IF_2B-like_C"/>
</dbReference>
<feature type="region of interest" description="Disordered" evidence="10">
    <location>
        <begin position="368"/>
        <end position="420"/>
    </location>
</feature>
<accession>A0AAV4RUH6</accession>
<proteinExistence type="inferred from homology"/>
<feature type="compositionally biased region" description="Basic residues" evidence="10">
    <location>
        <begin position="169"/>
        <end position="180"/>
    </location>
</feature>
<evidence type="ECO:0000313" key="12">
    <source>
        <dbReference type="Proteomes" id="UP001054945"/>
    </source>
</evidence>
<keyword evidence="3" id="KW-0963">Cytoplasm</keyword>
<evidence type="ECO:0000256" key="3">
    <source>
        <dbReference type="ARBA" id="ARBA00022490"/>
    </source>
</evidence>
<dbReference type="Proteomes" id="UP001054945">
    <property type="component" value="Unassembled WGS sequence"/>
</dbReference>
<evidence type="ECO:0000256" key="9">
    <source>
        <dbReference type="RuleBase" id="RU003814"/>
    </source>
</evidence>
<feature type="compositionally biased region" description="Basic residues" evidence="10">
    <location>
        <begin position="1"/>
        <end position="18"/>
    </location>
</feature>
<dbReference type="PANTHER" id="PTHR10233">
    <property type="entry name" value="TRANSLATION INITIATION FACTOR EIF-2B"/>
    <property type="match status" value="1"/>
</dbReference>
<feature type="compositionally biased region" description="Polar residues" evidence="10">
    <location>
        <begin position="311"/>
        <end position="332"/>
    </location>
</feature>
<keyword evidence="5" id="KW-0648">Protein biosynthesis</keyword>
<dbReference type="EMBL" id="BPLR01008415">
    <property type="protein sequence ID" value="GIY24486.1"/>
    <property type="molecule type" value="Genomic_DNA"/>
</dbReference>
<feature type="compositionally biased region" description="Basic residues" evidence="10">
    <location>
        <begin position="80"/>
        <end position="91"/>
    </location>
</feature>
<dbReference type="GO" id="GO:0005829">
    <property type="term" value="C:cytosol"/>
    <property type="evidence" value="ECO:0007669"/>
    <property type="project" value="UniProtKB-SubCell"/>
</dbReference>
<feature type="compositionally biased region" description="Low complexity" evidence="10">
    <location>
        <begin position="194"/>
        <end position="204"/>
    </location>
</feature>
<evidence type="ECO:0000256" key="5">
    <source>
        <dbReference type="ARBA" id="ARBA00022917"/>
    </source>
</evidence>
<name>A0AAV4RUH6_CAEEX</name>
<reference evidence="11 12" key="1">
    <citation type="submission" date="2021-06" db="EMBL/GenBank/DDBJ databases">
        <title>Caerostris extrusa draft genome.</title>
        <authorList>
            <person name="Kono N."/>
            <person name="Arakawa K."/>
        </authorList>
    </citation>
    <scope>NUCLEOTIDE SEQUENCE [LARGE SCALE GENOMIC DNA]</scope>
</reference>
<dbReference type="PANTHER" id="PTHR10233:SF14">
    <property type="entry name" value="TRANSLATION INITIATION FACTOR EIF-2B SUBUNIT DELTA"/>
    <property type="match status" value="1"/>
</dbReference>
<feature type="compositionally biased region" description="Polar residues" evidence="10">
    <location>
        <begin position="22"/>
        <end position="43"/>
    </location>
</feature>
<comment type="subunit">
    <text evidence="8">Component of the translation initiation factor 2B (eIF2B) complex which is a heterodecamer of two sets of five different subunits: alpha, beta, gamma, delta and epsilon. Subunits alpha, beta and delta comprise a regulatory subcomplex and subunits epsilon and gamma comprise a catalytic subcomplex. Within the complex, the hexameric regulatory complex resides at the center, with the two heterodimeric catalytic subcomplexes bound on opposite sides.</text>
</comment>
<evidence type="ECO:0000256" key="7">
    <source>
        <dbReference type="ARBA" id="ARBA00044356"/>
    </source>
</evidence>
<feature type="compositionally biased region" description="Basic and acidic residues" evidence="10">
    <location>
        <begin position="370"/>
        <end position="420"/>
    </location>
</feature>